<feature type="compositionally biased region" description="Basic and acidic residues" evidence="1">
    <location>
        <begin position="62"/>
        <end position="71"/>
    </location>
</feature>
<dbReference type="Proteomes" id="UP001596107">
    <property type="component" value="Unassembled WGS sequence"/>
</dbReference>
<dbReference type="EMBL" id="JBHSNB010000003">
    <property type="protein sequence ID" value="MFC5586419.1"/>
    <property type="molecule type" value="Genomic_DNA"/>
</dbReference>
<feature type="transmembrane region" description="Helical" evidence="2">
    <location>
        <begin position="6"/>
        <end position="25"/>
    </location>
</feature>
<evidence type="ECO:0000313" key="3">
    <source>
        <dbReference type="EMBL" id="MFC5586419.1"/>
    </source>
</evidence>
<evidence type="ECO:0000256" key="2">
    <source>
        <dbReference type="SAM" id="Phobius"/>
    </source>
</evidence>
<organism evidence="3 4">
    <name type="scientific">Nitratireductor kimnyeongensis</name>
    <dbReference type="NCBI Taxonomy" id="430679"/>
    <lineage>
        <taxon>Bacteria</taxon>
        <taxon>Pseudomonadati</taxon>
        <taxon>Pseudomonadota</taxon>
        <taxon>Alphaproteobacteria</taxon>
        <taxon>Hyphomicrobiales</taxon>
        <taxon>Phyllobacteriaceae</taxon>
        <taxon>Nitratireductor</taxon>
    </lineage>
</organism>
<keyword evidence="4" id="KW-1185">Reference proteome</keyword>
<proteinExistence type="predicted"/>
<name>A0ABW0TC30_9HYPH</name>
<keyword evidence="2" id="KW-0812">Transmembrane</keyword>
<keyword evidence="2" id="KW-1133">Transmembrane helix</keyword>
<gene>
    <name evidence="3" type="ORF">ACFPOD_14990</name>
</gene>
<protein>
    <submittedName>
        <fullName evidence="3">Uncharacterized protein</fullName>
    </submittedName>
</protein>
<accession>A0ABW0TC30</accession>
<evidence type="ECO:0000313" key="4">
    <source>
        <dbReference type="Proteomes" id="UP001596107"/>
    </source>
</evidence>
<sequence>MFVQEFAVPISVVFSFLVLAAMLYFRPIDIRRLTLDPVNIRSDAGESVQDSEVESAISVEELNQRDEKGSA</sequence>
<comment type="caution">
    <text evidence="3">The sequence shown here is derived from an EMBL/GenBank/DDBJ whole genome shotgun (WGS) entry which is preliminary data.</text>
</comment>
<feature type="region of interest" description="Disordered" evidence="1">
    <location>
        <begin position="44"/>
        <end position="71"/>
    </location>
</feature>
<evidence type="ECO:0000256" key="1">
    <source>
        <dbReference type="SAM" id="MobiDB-lite"/>
    </source>
</evidence>
<dbReference type="RefSeq" id="WP_223021845.1">
    <property type="nucleotide sequence ID" value="NZ_CP078143.1"/>
</dbReference>
<keyword evidence="2" id="KW-0472">Membrane</keyword>
<reference evidence="4" key="1">
    <citation type="journal article" date="2019" name="Int. J. Syst. Evol. Microbiol.">
        <title>The Global Catalogue of Microorganisms (GCM) 10K type strain sequencing project: providing services to taxonomists for standard genome sequencing and annotation.</title>
        <authorList>
            <consortium name="The Broad Institute Genomics Platform"/>
            <consortium name="The Broad Institute Genome Sequencing Center for Infectious Disease"/>
            <person name="Wu L."/>
            <person name="Ma J."/>
        </authorList>
    </citation>
    <scope>NUCLEOTIDE SEQUENCE [LARGE SCALE GENOMIC DNA]</scope>
    <source>
        <strain evidence="4">JCM 3366</strain>
    </source>
</reference>